<keyword evidence="1" id="KW-0723">Serine/threonine-protein kinase</keyword>
<dbReference type="Gene3D" id="1.10.510.10">
    <property type="entry name" value="Transferase(Phosphotransferase) domain 1"/>
    <property type="match status" value="1"/>
</dbReference>
<feature type="region of interest" description="Disordered" evidence="13">
    <location>
        <begin position="1"/>
        <end position="67"/>
    </location>
</feature>
<dbReference type="Proteomes" id="UP000675881">
    <property type="component" value="Chromosome 4"/>
</dbReference>
<evidence type="ECO:0000256" key="5">
    <source>
        <dbReference type="ARBA" id="ARBA00022840"/>
    </source>
</evidence>
<evidence type="ECO:0000256" key="3">
    <source>
        <dbReference type="ARBA" id="ARBA00022741"/>
    </source>
</evidence>
<evidence type="ECO:0000313" key="16">
    <source>
        <dbReference type="Proteomes" id="UP000675881"/>
    </source>
</evidence>
<dbReference type="InterPro" id="IPR050915">
    <property type="entry name" value="MAP_kinase_kinase"/>
</dbReference>
<feature type="binding site" evidence="12">
    <location>
        <position position="133"/>
    </location>
    <ligand>
        <name>ATP</name>
        <dbReference type="ChEBI" id="CHEBI:30616"/>
    </ligand>
</feature>
<evidence type="ECO:0000256" key="6">
    <source>
        <dbReference type="ARBA" id="ARBA00023137"/>
    </source>
</evidence>
<keyword evidence="16" id="KW-1185">Reference proteome</keyword>
<dbReference type="AlphaFoldDB" id="A0A7R8CTA7"/>
<evidence type="ECO:0000256" key="2">
    <source>
        <dbReference type="ARBA" id="ARBA00022679"/>
    </source>
</evidence>
<reference evidence="15" key="1">
    <citation type="submission" date="2021-02" db="EMBL/GenBank/DDBJ databases">
        <authorList>
            <person name="Bekaert M."/>
        </authorList>
    </citation>
    <scope>NUCLEOTIDE SEQUENCE</scope>
    <source>
        <strain evidence="15">IoA-00</strain>
    </source>
</reference>
<dbReference type="InterPro" id="IPR017441">
    <property type="entry name" value="Protein_kinase_ATP_BS"/>
</dbReference>
<keyword evidence="5 12" id="KW-0067">ATP-binding</keyword>
<evidence type="ECO:0000256" key="4">
    <source>
        <dbReference type="ARBA" id="ARBA00022777"/>
    </source>
</evidence>
<dbReference type="GO" id="GO:0004708">
    <property type="term" value="F:MAP kinase kinase activity"/>
    <property type="evidence" value="ECO:0007669"/>
    <property type="project" value="UniProtKB-EC"/>
</dbReference>
<dbReference type="FunFam" id="3.30.200.20:FF:000040">
    <property type="entry name" value="Dual specificity mitogen-activated protein kinase kinase"/>
    <property type="match status" value="1"/>
</dbReference>
<gene>
    <name evidence="15" type="ORF">LSAA_8776</name>
</gene>
<dbReference type="Pfam" id="PF00069">
    <property type="entry name" value="Pkinase"/>
    <property type="match status" value="2"/>
</dbReference>
<dbReference type="GO" id="GO:0010508">
    <property type="term" value="P:positive regulation of autophagy"/>
    <property type="evidence" value="ECO:0007669"/>
    <property type="project" value="UniProtKB-ARBA"/>
</dbReference>
<accession>A0A7R8CTA7</accession>
<dbReference type="OrthoDB" id="10252354at2759"/>
<evidence type="ECO:0000256" key="12">
    <source>
        <dbReference type="PROSITE-ProRule" id="PRU10141"/>
    </source>
</evidence>
<comment type="catalytic activity">
    <reaction evidence="9">
        <text>L-seryl-[protein] + ATP = O-phospho-L-seryl-[protein] + ADP + H(+)</text>
        <dbReference type="Rhea" id="RHEA:17989"/>
        <dbReference type="Rhea" id="RHEA-COMP:9863"/>
        <dbReference type="Rhea" id="RHEA-COMP:11604"/>
        <dbReference type="ChEBI" id="CHEBI:15378"/>
        <dbReference type="ChEBI" id="CHEBI:29999"/>
        <dbReference type="ChEBI" id="CHEBI:30616"/>
        <dbReference type="ChEBI" id="CHEBI:83421"/>
        <dbReference type="ChEBI" id="CHEBI:456216"/>
        <dbReference type="EC" id="2.7.12.2"/>
    </reaction>
</comment>
<keyword evidence="6" id="KW-0829">Tyrosine-protein kinase</keyword>
<dbReference type="InterPro" id="IPR011009">
    <property type="entry name" value="Kinase-like_dom_sf"/>
</dbReference>
<name>A0A7R8CTA7_LEPSM</name>
<dbReference type="GO" id="GO:0005524">
    <property type="term" value="F:ATP binding"/>
    <property type="evidence" value="ECO:0007669"/>
    <property type="project" value="UniProtKB-UniRule"/>
</dbReference>
<dbReference type="PROSITE" id="PS50011">
    <property type="entry name" value="PROTEIN_KINASE_DOM"/>
    <property type="match status" value="1"/>
</dbReference>
<dbReference type="PANTHER" id="PTHR47448:SF1">
    <property type="entry name" value="SERINE_THREONINE-PROTEIN KINASE STE7 HOMOLOG"/>
    <property type="match status" value="1"/>
</dbReference>
<protein>
    <recommendedName>
        <fullName evidence="8">mitogen-activated protein kinase kinase</fullName>
        <ecNumber evidence="8">2.7.12.2</ecNumber>
    </recommendedName>
</protein>
<dbReference type="PANTHER" id="PTHR47448">
    <property type="entry name" value="DUAL SPECIFICITY MITOGEN-ACTIVATED PROTEIN KINASE KINASE DSOR1-LIKE PROTEIN"/>
    <property type="match status" value="1"/>
</dbReference>
<comment type="similarity">
    <text evidence="7">Belongs to the protein kinase superfamily. STE Ser/Thr protein kinase family. MAP kinase kinase subfamily.</text>
</comment>
<sequence>MYVPGEEKEVEEMSSGRKTKKPPPLPLTLPASEEEDAWKHSPSNMVDHNSGMIPNPSKDNSAEDEEMHTNEGLFDVVNDKQRERLEVFLNRKEQLGDLKGDEEFEKLSELGSGNGGVVHCVLHRPSGTIMAKKMIHLEVKPATKKQIITELKILHKCNSPYIVGFYGAYHSDGEINICMEYMDGGSLDLVLKKTVKEKSKFCDFGVSGQLIDSMANSFVGTRSYMSPERLQGSPYSVASDVWSLGLSLLEISLGMYPIPPPDVAALTHIFGPQIGPEDVAIARANRIPKSPGNGSCKPMAIFELLEYIVNQPPPKLLSRVFSDEMRDFVERCLRKKSNERPDLDTLMAHPWIAGVENDGLDISDWVSRISKLPTPQLSLFVQ</sequence>
<keyword evidence="3 12" id="KW-0547">Nucleotide-binding</keyword>
<organism evidence="15 16">
    <name type="scientific">Lepeophtheirus salmonis</name>
    <name type="common">Salmon louse</name>
    <name type="synonym">Caligus salmonis</name>
    <dbReference type="NCBI Taxonomy" id="72036"/>
    <lineage>
        <taxon>Eukaryota</taxon>
        <taxon>Metazoa</taxon>
        <taxon>Ecdysozoa</taxon>
        <taxon>Arthropoda</taxon>
        <taxon>Crustacea</taxon>
        <taxon>Multicrustacea</taxon>
        <taxon>Hexanauplia</taxon>
        <taxon>Copepoda</taxon>
        <taxon>Siphonostomatoida</taxon>
        <taxon>Caligidae</taxon>
        <taxon>Lepeophtheirus</taxon>
    </lineage>
</organism>
<evidence type="ECO:0000256" key="11">
    <source>
        <dbReference type="ARBA" id="ARBA00051693"/>
    </source>
</evidence>
<dbReference type="Gene3D" id="3.30.200.20">
    <property type="entry name" value="Phosphorylase Kinase, domain 1"/>
    <property type="match status" value="1"/>
</dbReference>
<evidence type="ECO:0000259" key="14">
    <source>
        <dbReference type="PROSITE" id="PS50011"/>
    </source>
</evidence>
<comment type="catalytic activity">
    <reaction evidence="10">
        <text>L-threonyl-[protein] + ATP = O-phospho-L-threonyl-[protein] + ADP + H(+)</text>
        <dbReference type="Rhea" id="RHEA:46608"/>
        <dbReference type="Rhea" id="RHEA-COMP:11060"/>
        <dbReference type="Rhea" id="RHEA-COMP:11605"/>
        <dbReference type="ChEBI" id="CHEBI:15378"/>
        <dbReference type="ChEBI" id="CHEBI:30013"/>
        <dbReference type="ChEBI" id="CHEBI:30616"/>
        <dbReference type="ChEBI" id="CHEBI:61977"/>
        <dbReference type="ChEBI" id="CHEBI:456216"/>
        <dbReference type="EC" id="2.7.12.2"/>
    </reaction>
</comment>
<evidence type="ECO:0000313" key="15">
    <source>
        <dbReference type="EMBL" id="CAF2924874.1"/>
    </source>
</evidence>
<dbReference type="EC" id="2.7.12.2" evidence="8"/>
<evidence type="ECO:0000256" key="7">
    <source>
        <dbReference type="ARBA" id="ARBA00038035"/>
    </source>
</evidence>
<keyword evidence="4" id="KW-0418">Kinase</keyword>
<keyword evidence="2 15" id="KW-0808">Transferase</keyword>
<dbReference type="PROSITE" id="PS00107">
    <property type="entry name" value="PROTEIN_KINASE_ATP"/>
    <property type="match status" value="1"/>
</dbReference>
<evidence type="ECO:0000256" key="1">
    <source>
        <dbReference type="ARBA" id="ARBA00022527"/>
    </source>
</evidence>
<evidence type="ECO:0000256" key="13">
    <source>
        <dbReference type="SAM" id="MobiDB-lite"/>
    </source>
</evidence>
<proteinExistence type="inferred from homology"/>
<dbReference type="GO" id="GO:0004713">
    <property type="term" value="F:protein tyrosine kinase activity"/>
    <property type="evidence" value="ECO:0007669"/>
    <property type="project" value="UniProtKB-KW"/>
</dbReference>
<dbReference type="InterPro" id="IPR000719">
    <property type="entry name" value="Prot_kinase_dom"/>
</dbReference>
<dbReference type="EMBL" id="HG994583">
    <property type="protein sequence ID" value="CAF2924874.1"/>
    <property type="molecule type" value="Genomic_DNA"/>
</dbReference>
<evidence type="ECO:0000256" key="8">
    <source>
        <dbReference type="ARBA" id="ARBA00038999"/>
    </source>
</evidence>
<comment type="catalytic activity">
    <reaction evidence="11">
        <text>L-tyrosyl-[protein] + ATP = O-phospho-L-tyrosyl-[protein] + ADP + H(+)</text>
        <dbReference type="Rhea" id="RHEA:10596"/>
        <dbReference type="Rhea" id="RHEA-COMP:10136"/>
        <dbReference type="Rhea" id="RHEA-COMP:20101"/>
        <dbReference type="ChEBI" id="CHEBI:15378"/>
        <dbReference type="ChEBI" id="CHEBI:30616"/>
        <dbReference type="ChEBI" id="CHEBI:46858"/>
        <dbReference type="ChEBI" id="CHEBI:61978"/>
        <dbReference type="ChEBI" id="CHEBI:456216"/>
        <dbReference type="EC" id="2.7.12.2"/>
    </reaction>
</comment>
<dbReference type="SUPFAM" id="SSF56112">
    <property type="entry name" value="Protein kinase-like (PK-like)"/>
    <property type="match status" value="1"/>
</dbReference>
<dbReference type="GO" id="GO:0004674">
    <property type="term" value="F:protein serine/threonine kinase activity"/>
    <property type="evidence" value="ECO:0007669"/>
    <property type="project" value="UniProtKB-KW"/>
</dbReference>
<dbReference type="GO" id="GO:0043068">
    <property type="term" value="P:positive regulation of programmed cell death"/>
    <property type="evidence" value="ECO:0007669"/>
    <property type="project" value="UniProtKB-ARBA"/>
</dbReference>
<evidence type="ECO:0000256" key="9">
    <source>
        <dbReference type="ARBA" id="ARBA00049014"/>
    </source>
</evidence>
<evidence type="ECO:0000256" key="10">
    <source>
        <dbReference type="ARBA" id="ARBA00049299"/>
    </source>
</evidence>
<feature type="domain" description="Protein kinase" evidence="14">
    <location>
        <begin position="104"/>
        <end position="352"/>
    </location>
</feature>